<proteinExistence type="predicted"/>
<feature type="compositionally biased region" description="Low complexity" evidence="1">
    <location>
        <begin position="31"/>
        <end position="41"/>
    </location>
</feature>
<name>A0A0A8YCA2_ARUDO</name>
<protein>
    <submittedName>
        <fullName evidence="2">Uncharacterized protein</fullName>
    </submittedName>
</protein>
<feature type="compositionally biased region" description="Polar residues" evidence="1">
    <location>
        <begin position="9"/>
        <end position="30"/>
    </location>
</feature>
<dbReference type="AlphaFoldDB" id="A0A0A8YCA2"/>
<evidence type="ECO:0000313" key="2">
    <source>
        <dbReference type="EMBL" id="JAD23013.1"/>
    </source>
</evidence>
<dbReference type="EMBL" id="GBRH01274882">
    <property type="protein sequence ID" value="JAD23013.1"/>
    <property type="molecule type" value="Transcribed_RNA"/>
</dbReference>
<organism evidence="2">
    <name type="scientific">Arundo donax</name>
    <name type="common">Giant reed</name>
    <name type="synonym">Donax arundinaceus</name>
    <dbReference type="NCBI Taxonomy" id="35708"/>
    <lineage>
        <taxon>Eukaryota</taxon>
        <taxon>Viridiplantae</taxon>
        <taxon>Streptophyta</taxon>
        <taxon>Embryophyta</taxon>
        <taxon>Tracheophyta</taxon>
        <taxon>Spermatophyta</taxon>
        <taxon>Magnoliopsida</taxon>
        <taxon>Liliopsida</taxon>
        <taxon>Poales</taxon>
        <taxon>Poaceae</taxon>
        <taxon>PACMAD clade</taxon>
        <taxon>Arundinoideae</taxon>
        <taxon>Arundineae</taxon>
        <taxon>Arundo</taxon>
    </lineage>
</organism>
<reference evidence="2" key="1">
    <citation type="submission" date="2014-09" db="EMBL/GenBank/DDBJ databases">
        <authorList>
            <person name="Magalhaes I.L.F."/>
            <person name="Oliveira U."/>
            <person name="Santos F.R."/>
            <person name="Vidigal T.H.D.A."/>
            <person name="Brescovit A.D."/>
            <person name="Santos A.J."/>
        </authorList>
    </citation>
    <scope>NUCLEOTIDE SEQUENCE</scope>
    <source>
        <tissue evidence="2">Shoot tissue taken approximately 20 cm above the soil surface</tissue>
    </source>
</reference>
<reference evidence="2" key="2">
    <citation type="journal article" date="2015" name="Data Brief">
        <title>Shoot transcriptome of the giant reed, Arundo donax.</title>
        <authorList>
            <person name="Barrero R.A."/>
            <person name="Guerrero F.D."/>
            <person name="Moolhuijzen P."/>
            <person name="Goolsby J.A."/>
            <person name="Tidwell J."/>
            <person name="Bellgard S.E."/>
            <person name="Bellgard M.I."/>
        </authorList>
    </citation>
    <scope>NUCLEOTIDE SEQUENCE</scope>
    <source>
        <tissue evidence="2">Shoot tissue taken approximately 20 cm above the soil surface</tissue>
    </source>
</reference>
<accession>A0A0A8YCA2</accession>
<sequence length="97" mass="10747">MAMEEEWTCSATSTPSCLSTSCDSPATAGQSRSSCRRSSVSTPWLCDSGPPCTSLHSALMFSNLIYTAFMCCRFRINFIRSCCPLYRDETKSKVEYA</sequence>
<feature type="region of interest" description="Disordered" evidence="1">
    <location>
        <begin position="1"/>
        <end position="42"/>
    </location>
</feature>
<evidence type="ECO:0000256" key="1">
    <source>
        <dbReference type="SAM" id="MobiDB-lite"/>
    </source>
</evidence>